<comment type="caution">
    <text evidence="1">The sequence shown here is derived from an EMBL/GenBank/DDBJ whole genome shotgun (WGS) entry which is preliminary data.</text>
</comment>
<evidence type="ECO:0000313" key="1">
    <source>
        <dbReference type="EMBL" id="KAI0058725.1"/>
    </source>
</evidence>
<organism evidence="1 2">
    <name type="scientific">Artomyces pyxidatus</name>
    <dbReference type="NCBI Taxonomy" id="48021"/>
    <lineage>
        <taxon>Eukaryota</taxon>
        <taxon>Fungi</taxon>
        <taxon>Dikarya</taxon>
        <taxon>Basidiomycota</taxon>
        <taxon>Agaricomycotina</taxon>
        <taxon>Agaricomycetes</taxon>
        <taxon>Russulales</taxon>
        <taxon>Auriscalpiaceae</taxon>
        <taxon>Artomyces</taxon>
    </lineage>
</organism>
<evidence type="ECO:0000313" key="2">
    <source>
        <dbReference type="Proteomes" id="UP000814140"/>
    </source>
</evidence>
<gene>
    <name evidence="1" type="ORF">BV25DRAFT_1193402</name>
</gene>
<protein>
    <submittedName>
        <fullName evidence="1">Uncharacterized protein</fullName>
    </submittedName>
</protein>
<proteinExistence type="predicted"/>
<name>A0ACB8SS01_9AGAM</name>
<accession>A0ACB8SS01</accession>
<dbReference type="EMBL" id="MU277232">
    <property type="protein sequence ID" value="KAI0058725.1"/>
    <property type="molecule type" value="Genomic_DNA"/>
</dbReference>
<reference evidence="1" key="1">
    <citation type="submission" date="2021-03" db="EMBL/GenBank/DDBJ databases">
        <authorList>
            <consortium name="DOE Joint Genome Institute"/>
            <person name="Ahrendt S."/>
            <person name="Looney B.P."/>
            <person name="Miyauchi S."/>
            <person name="Morin E."/>
            <person name="Drula E."/>
            <person name="Courty P.E."/>
            <person name="Chicoki N."/>
            <person name="Fauchery L."/>
            <person name="Kohler A."/>
            <person name="Kuo A."/>
            <person name="Labutti K."/>
            <person name="Pangilinan J."/>
            <person name="Lipzen A."/>
            <person name="Riley R."/>
            <person name="Andreopoulos W."/>
            <person name="He G."/>
            <person name="Johnson J."/>
            <person name="Barry K.W."/>
            <person name="Grigoriev I.V."/>
            <person name="Nagy L."/>
            <person name="Hibbett D."/>
            <person name="Henrissat B."/>
            <person name="Matheny P.B."/>
            <person name="Labbe J."/>
            <person name="Martin F."/>
        </authorList>
    </citation>
    <scope>NUCLEOTIDE SEQUENCE</scope>
    <source>
        <strain evidence="1">HHB10654</strain>
    </source>
</reference>
<sequence length="114" mass="12914">MTVSLYPLPVILTSILLVALNFFCRTHSSISGRKVGALSQHYHFGSQRLLQLTMQSFERHSQFSTQESIEDCIRQSSVKVIAVYPHVQALMLQGHPLKDIHLVTRRCVTHRGVS</sequence>
<keyword evidence="2" id="KW-1185">Reference proteome</keyword>
<dbReference type="Proteomes" id="UP000814140">
    <property type="component" value="Unassembled WGS sequence"/>
</dbReference>
<reference evidence="1" key="2">
    <citation type="journal article" date="2022" name="New Phytol.">
        <title>Evolutionary transition to the ectomycorrhizal habit in the genomes of a hyperdiverse lineage of mushroom-forming fungi.</title>
        <authorList>
            <person name="Looney B."/>
            <person name="Miyauchi S."/>
            <person name="Morin E."/>
            <person name="Drula E."/>
            <person name="Courty P.E."/>
            <person name="Kohler A."/>
            <person name="Kuo A."/>
            <person name="LaButti K."/>
            <person name="Pangilinan J."/>
            <person name="Lipzen A."/>
            <person name="Riley R."/>
            <person name="Andreopoulos W."/>
            <person name="He G."/>
            <person name="Johnson J."/>
            <person name="Nolan M."/>
            <person name="Tritt A."/>
            <person name="Barry K.W."/>
            <person name="Grigoriev I.V."/>
            <person name="Nagy L.G."/>
            <person name="Hibbett D."/>
            <person name="Henrissat B."/>
            <person name="Matheny P.B."/>
            <person name="Labbe J."/>
            <person name="Martin F.M."/>
        </authorList>
    </citation>
    <scope>NUCLEOTIDE SEQUENCE</scope>
    <source>
        <strain evidence="1">HHB10654</strain>
    </source>
</reference>